<evidence type="ECO:0000313" key="1">
    <source>
        <dbReference type="EMBL" id="SJZ45127.1"/>
    </source>
</evidence>
<sequence>MDYQLYKELKNSLNTHSGIVQQIDKSDQDTCMFHFKAIWENGIVFTVVGQYQNKWFYVEKENHQISATFHFRDINSKIIRIMQNMIDEIESGKYRNKMSLKERVNNIICKRQLTSYMNNTKWHELINDISEIKDLPISYKTLFDESDKDSEGYWTLADDEYFYRLELNTIEWFKIAD</sequence>
<gene>
    <name evidence="1" type="ORF">SAMN02745110_00538</name>
</gene>
<dbReference type="Proteomes" id="UP000189857">
    <property type="component" value="Unassembled WGS sequence"/>
</dbReference>
<dbReference type="Pfam" id="PF20383">
    <property type="entry name" value="DUF6678"/>
    <property type="match status" value="1"/>
</dbReference>
<dbReference type="AlphaFoldDB" id="A0A1T4KS17"/>
<accession>A0A1T4KS17</accession>
<dbReference type="RefSeq" id="WP_143000632.1">
    <property type="nucleotide sequence ID" value="NZ_FMTO01000003.1"/>
</dbReference>
<name>A0A1T4KS17_9FIRM</name>
<reference evidence="1 2" key="1">
    <citation type="submission" date="2017-02" db="EMBL/GenBank/DDBJ databases">
        <authorList>
            <person name="Peterson S.W."/>
        </authorList>
    </citation>
    <scope>NUCLEOTIDE SEQUENCE [LARGE SCALE GENOMIC DNA]</scope>
    <source>
        <strain evidence="1 2">ATCC 17233</strain>
    </source>
</reference>
<dbReference type="InterPro" id="IPR046500">
    <property type="entry name" value="DUF6678"/>
</dbReference>
<dbReference type="EMBL" id="FUXA01000004">
    <property type="protein sequence ID" value="SJZ45127.1"/>
    <property type="molecule type" value="Genomic_DNA"/>
</dbReference>
<keyword evidence="2" id="KW-1185">Reference proteome</keyword>
<dbReference type="OrthoDB" id="8908434at2"/>
<evidence type="ECO:0000313" key="2">
    <source>
        <dbReference type="Proteomes" id="UP000189857"/>
    </source>
</evidence>
<proteinExistence type="predicted"/>
<protein>
    <submittedName>
        <fullName evidence="1">Uncharacterized protein</fullName>
    </submittedName>
</protein>
<organism evidence="1 2">
    <name type="scientific">Eubacterium ruminantium</name>
    <dbReference type="NCBI Taxonomy" id="42322"/>
    <lineage>
        <taxon>Bacteria</taxon>
        <taxon>Bacillati</taxon>
        <taxon>Bacillota</taxon>
        <taxon>Clostridia</taxon>
        <taxon>Eubacteriales</taxon>
        <taxon>Eubacteriaceae</taxon>
        <taxon>Eubacterium</taxon>
    </lineage>
</organism>